<reference evidence="2 3" key="1">
    <citation type="submission" date="2020-01" db="EMBL/GenBank/DDBJ databases">
        <title>Draft Genome Sequence of Vibrio sp. strain OCN044, Isolated from a Healthy Coral at Palmyra Atoll.</title>
        <authorList>
            <person name="Videau P."/>
            <person name="Loughran R."/>
            <person name="Esquivel A."/>
            <person name="Deadmond M."/>
            <person name="Paddock B.E."/>
            <person name="Saw J.H."/>
            <person name="Ushijima B."/>
        </authorList>
    </citation>
    <scope>NUCLEOTIDE SEQUENCE [LARGE SCALE GENOMIC DNA]</scope>
    <source>
        <strain evidence="2 3">OCN044</strain>
    </source>
</reference>
<dbReference type="SUPFAM" id="SSF82771">
    <property type="entry name" value="GIY-YIG endonuclease"/>
    <property type="match status" value="1"/>
</dbReference>
<name>A0A6L8LZ77_9VIBR</name>
<dbReference type="CDD" id="cd00719">
    <property type="entry name" value="GIY-YIG_SF"/>
    <property type="match status" value="1"/>
</dbReference>
<dbReference type="Gene3D" id="3.40.1440.10">
    <property type="entry name" value="GIY-YIG endonuclease"/>
    <property type="match status" value="1"/>
</dbReference>
<feature type="domain" description="GIY-YIG" evidence="1">
    <location>
        <begin position="6"/>
        <end position="86"/>
    </location>
</feature>
<dbReference type="AlphaFoldDB" id="A0A6L8LZ77"/>
<dbReference type="EMBL" id="WWEU01000001">
    <property type="protein sequence ID" value="MYM58512.1"/>
    <property type="molecule type" value="Genomic_DNA"/>
</dbReference>
<dbReference type="RefSeq" id="WP_160927416.1">
    <property type="nucleotide sequence ID" value="NZ_WWEU01000001.1"/>
</dbReference>
<gene>
    <name evidence="2" type="ORF">GTG28_04680</name>
</gene>
<protein>
    <submittedName>
        <fullName evidence="2">GIY-YIG nuclease family protein</fullName>
    </submittedName>
</protein>
<dbReference type="InterPro" id="IPR035901">
    <property type="entry name" value="GIY-YIG_endonuc_sf"/>
</dbReference>
<keyword evidence="3" id="KW-1185">Reference proteome</keyword>
<dbReference type="Proteomes" id="UP000478571">
    <property type="component" value="Unassembled WGS sequence"/>
</dbReference>
<dbReference type="InterPro" id="IPR000305">
    <property type="entry name" value="GIY-YIG_endonuc"/>
</dbReference>
<evidence type="ECO:0000313" key="3">
    <source>
        <dbReference type="Proteomes" id="UP000478571"/>
    </source>
</evidence>
<evidence type="ECO:0000259" key="1">
    <source>
        <dbReference type="PROSITE" id="PS50164"/>
    </source>
</evidence>
<organism evidence="2 3">
    <name type="scientific">Vibrio tetraodonis subsp. pristinus</name>
    <dbReference type="NCBI Taxonomy" id="2695891"/>
    <lineage>
        <taxon>Bacteria</taxon>
        <taxon>Pseudomonadati</taxon>
        <taxon>Pseudomonadota</taxon>
        <taxon>Gammaproteobacteria</taxon>
        <taxon>Vibrionales</taxon>
        <taxon>Vibrionaceae</taxon>
        <taxon>Vibrio</taxon>
    </lineage>
</organism>
<dbReference type="Pfam" id="PF01541">
    <property type="entry name" value="GIY-YIG"/>
    <property type="match status" value="1"/>
</dbReference>
<comment type="caution">
    <text evidence="2">The sequence shown here is derived from an EMBL/GenBank/DDBJ whole genome shotgun (WGS) entry which is preliminary data.</text>
</comment>
<sequence>MHKRKGVITIYVLQLETGKYYVGQSKNARSRIDEHFLGNGSIWTQNYRPIRVIKEIELETHNWRVALEAEKQLTLNLMKIFGWQNVRGAAWTKLELQAIPRELLRS</sequence>
<dbReference type="PROSITE" id="PS50164">
    <property type="entry name" value="GIY_YIG"/>
    <property type="match status" value="1"/>
</dbReference>
<proteinExistence type="predicted"/>
<evidence type="ECO:0000313" key="2">
    <source>
        <dbReference type="EMBL" id="MYM58512.1"/>
    </source>
</evidence>
<accession>A0A6L8LZ77</accession>